<dbReference type="AlphaFoldDB" id="A0A1E7EL68"/>
<dbReference type="Proteomes" id="UP000095751">
    <property type="component" value="Unassembled WGS sequence"/>
</dbReference>
<evidence type="ECO:0000313" key="2">
    <source>
        <dbReference type="EMBL" id="OEU06648.1"/>
    </source>
</evidence>
<protein>
    <submittedName>
        <fullName evidence="2">Uncharacterized protein</fullName>
    </submittedName>
</protein>
<gene>
    <name evidence="2" type="ORF">FRACYDRAFT_272695</name>
</gene>
<evidence type="ECO:0000313" key="3">
    <source>
        <dbReference type="Proteomes" id="UP000095751"/>
    </source>
</evidence>
<dbReference type="KEGG" id="fcy:FRACYDRAFT_272695"/>
<dbReference type="InParanoid" id="A0A1E7EL68"/>
<proteinExistence type="predicted"/>
<sequence>MIEVAERKGNTVVTLDDSDNSGVSERGNRNNSDDNDDNDDDNDDGNNENEELSLALIDEPRTSSFVEPRQRRRKSLEFMMIEGKPQQEEEEKVAMEMIQGRRRSWIGQKRFSFILRNRNSDGNSNSNDTAAKSLIEGSTSHTLLRDPSVVSDDLIGDDGELGEFV</sequence>
<keyword evidence="3" id="KW-1185">Reference proteome</keyword>
<feature type="compositionally biased region" description="Acidic residues" evidence="1">
    <location>
        <begin position="33"/>
        <end position="51"/>
    </location>
</feature>
<organism evidence="2 3">
    <name type="scientific">Fragilariopsis cylindrus CCMP1102</name>
    <dbReference type="NCBI Taxonomy" id="635003"/>
    <lineage>
        <taxon>Eukaryota</taxon>
        <taxon>Sar</taxon>
        <taxon>Stramenopiles</taxon>
        <taxon>Ochrophyta</taxon>
        <taxon>Bacillariophyta</taxon>
        <taxon>Bacillariophyceae</taxon>
        <taxon>Bacillariophycidae</taxon>
        <taxon>Bacillariales</taxon>
        <taxon>Bacillariaceae</taxon>
        <taxon>Fragilariopsis</taxon>
    </lineage>
</organism>
<dbReference type="EMBL" id="KV784405">
    <property type="protein sequence ID" value="OEU06648.1"/>
    <property type="molecule type" value="Genomic_DNA"/>
</dbReference>
<name>A0A1E7EL68_9STRA</name>
<accession>A0A1E7EL68</accession>
<evidence type="ECO:0000256" key="1">
    <source>
        <dbReference type="SAM" id="MobiDB-lite"/>
    </source>
</evidence>
<feature type="region of interest" description="Disordered" evidence="1">
    <location>
        <begin position="1"/>
        <end position="74"/>
    </location>
</feature>
<reference evidence="2 3" key="1">
    <citation type="submission" date="2016-09" db="EMBL/GenBank/DDBJ databases">
        <title>Extensive genetic diversity and differential bi-allelic expression allows diatom success in the polar Southern Ocean.</title>
        <authorList>
            <consortium name="DOE Joint Genome Institute"/>
            <person name="Mock T."/>
            <person name="Otillar R.P."/>
            <person name="Strauss J."/>
            <person name="Dupont C."/>
            <person name="Frickenhaus S."/>
            <person name="Maumus F."/>
            <person name="Mcmullan M."/>
            <person name="Sanges R."/>
            <person name="Schmutz J."/>
            <person name="Toseland A."/>
            <person name="Valas R."/>
            <person name="Veluchamy A."/>
            <person name="Ward B.J."/>
            <person name="Allen A."/>
            <person name="Barry K."/>
            <person name="Falciatore A."/>
            <person name="Ferrante M."/>
            <person name="Fortunato A.E."/>
            <person name="Gloeckner G."/>
            <person name="Gruber A."/>
            <person name="Hipkin R."/>
            <person name="Janech M."/>
            <person name="Kroth P."/>
            <person name="Leese F."/>
            <person name="Lindquist E."/>
            <person name="Lyon B.R."/>
            <person name="Martin J."/>
            <person name="Mayer C."/>
            <person name="Parker M."/>
            <person name="Quesneville H."/>
            <person name="Raymond J."/>
            <person name="Uhlig C."/>
            <person name="Valentin K.U."/>
            <person name="Worden A.Z."/>
            <person name="Armbrust E.V."/>
            <person name="Bowler C."/>
            <person name="Green B."/>
            <person name="Moulton V."/>
            <person name="Van Oosterhout C."/>
            <person name="Grigoriev I."/>
        </authorList>
    </citation>
    <scope>NUCLEOTIDE SEQUENCE [LARGE SCALE GENOMIC DNA]</scope>
    <source>
        <strain evidence="2 3">CCMP1102</strain>
    </source>
</reference>